<keyword evidence="3" id="KW-0808">Transferase</keyword>
<keyword evidence="5" id="KW-0804">Transcription</keyword>
<name>A0A6A0B7A1_9LACT</name>
<dbReference type="Gene3D" id="2.40.270.10">
    <property type="entry name" value="DNA-directed RNA polymerase, subunit 2, domain 6"/>
    <property type="match status" value="1"/>
</dbReference>
<dbReference type="InterPro" id="IPR000722">
    <property type="entry name" value="RNA_pol_asu"/>
</dbReference>
<dbReference type="GO" id="GO:0003899">
    <property type="term" value="F:DNA-directed RNA polymerase activity"/>
    <property type="evidence" value="ECO:0007669"/>
    <property type="project" value="UniProtKB-EC"/>
</dbReference>
<sequence>MAEDTFNEDYYGNPNDDGANFDDLINGDAGIYDEEVFDNDPLNEDVPLFNNSFNRARNVIIEGQPLLKGTIDFDAFHAERKEQLINSFVPKKVFKSIENNGAASVDIDDAYISSVSNETVNNFDFQMYSGTLKRTFKNSLVSDILEDYLKIPEVTEFLKENINNLNRDDSPTVMSEEVSSILDSFISKYTYLENTIRTAFDLGIQFDVVSNQRGESKEVNLVFEDAQKTTVVVMDGVSGNRTGSIYNSDYSIENIAEGIENSASYNVSSYRALFFKETTTENGISVKIPYNLELLTALSMKDVADSLGVYYNNDSVSLVSVGHGTGSKTSGTNTSIARFDYEISNEFGGQKIRLSRNRRYKNRSAIYTQAQFDNLEKETIKEFSSKPVTELFSETYYNENANVIDGIKNSADFDTPIYQWDGEELISASDVVKNVLRDGLENPVVVNGFRTPNFEEGFEKIDALVAGDENSALEKLTEAFFARNEDVPRVISGEFEDANLLTFLRRSSLPTDPAEYFGYKEGSDNQLLNETSLVAKKLNYVYRNNIELKHGPGAKEHDTLDISERLTPKDNKVLQGSLLFKPVSGSAQRRSVVKPENDSSISVLDNKGVERYDYPVYAAEPILQVMQRAFDESATNSQAASYLETNFFKEDPVTLNFIKQGFVQETDIISSNRDFVKLRRRSDVYQMRERNFDKVEDSLQAYLVGESGEISNQIFEVMQDLTDTLEFFDIEGFKNPSFYGTLAMSPITEPDLEKYQEMIDKFSVTNGALPWQERLLEDLDINTPEKMVAFNRQVKAGSITEEDVKAAVVSSFMSAKYGDLKGETFSPDLVFIAEYGDINSVSRKFSFSTLLDEAAFKYEDFSKDPIDEFFVLNLAPSDTMQEFVTISEYKAERGDNESLIVDQAQKIVDYLNSLRSSNLQEFTLDDLTLSKTTGTITYPDPTISDRDTVQRRGELGPFLEYNEDGTITVSKGFELAEDEQQLDTDVVTLSDEEEVQASSSSFLFVPGGDAYYVQLTDEQLETVRNDVLAKYGENWLDNDDIKKELYRNLQEPEREFVDKLSAEEQLKQLALQRTAAERFRVRDFESHLFSGVKQIINRQIGSYIDVVNDNGIGVGIDKTGLTKYYGSSLAGYGTRLPIDYLNNDHDDLMMKQLKVGIVGTLLKKIKLSNYYSTADSYINTGDNLIDTYSKDIKHHYIRDELLPAMNVRILPRELKHVIDMNATNPGSVLQGLSLFLTSDAKVNSNGTIIPGESLYTPLNELVITDENGNSIKPMEYAEHDMTTRSMMAFQSMNQTITFAPNTKVGFTTIGSWTADDGFLVSKAFAEKNKVYDKNLKPKAGMRPLLIGDKITDYHGNKGVIGIIVDPDMNPEFAREHGYDRLTEFFGNNPSVEVIANPTSVMGRQNAGIFKEAMADGKTQEDMILNDGTVVKGGIVELNFGITEHQVTKKVHVIDENSPKGAAIGAGLLPILAAEDAKGLINEFYNAKFSKKKWRELKGTLEIFGMTLDNETKTTLALPLNYFDNKKAIENEADFNSDNVYIDVNKDFSINLYSEYENSKASDEENYVKARKEYIKAGFNNKIPVLSARFRNEQQLQDGTIIEDKTTSVYRNILKLNELYETVLAGETFNIKDLSADPYLEKNHLRTFYLSVKDDPTLESEFSDLGTAIFRSAAFADGKTSVNDMPDRFNESNGRSAVSRVIENNPVLKEAFKEFTERKINEAVKDIQDKTLFKLSGQGNTKYSFFRRGIERAEAEDGMIAVITANPTIALNEMVISQDLIEKWGIKEGDYVLGNRAPDLQAGAAKGFKVVSSKSHDENGLKVTGVMINPLITELMNADFDGDTFKVIYPRTPEAQADLKNQLSIEASLLNLQGNGKEFVLKQGEAYSSGEYYQKYRGTLSAQRDQKDIALDYYNTIIDFVYDKNNFDKLPIDIKRVVNADKKTDSRTFTNAYHSKLRTLVLSDDIYRERLMKFVNEVDSITKQNAYNDLGHAALSFESDDSLYHSLEMIAGIRDYDGNLREDVEEQSKWSLKGDSGKIEDVKTLHYAKIKDEARELNELALGAKQDMVGLGGTSQQRGTLYGGANAEISYALYALSQPAVQSVFQLKKDPKKKEAIYNMLSSLKENYDGKFTLRDVQLLSMNKVSGFTTDTVKAFERGDKPTMKTNTFIALYSIKMDNLGIDYNKNLLEIGAKGLSNQDGVISHTFDDTDKRYILHALAYSKEETFSNKLFSHLISGNKLIDDKSDVLIESIRPDVNLGVAPDLSVESYDSYKATLENRLNNNRLIKSDTERYVFSDIEKDALQLLFKDKNFRDKYSKFDLEGYESTVFTPKGNVRKSLFIKDIPTFKEFEQDLISKITELGYDTFEKNAKIVSRLEELEQAQILSEEVDLNLATNPIANIENWENTLNINKASVMNDYPNVVLNDVKINSIIGGRDSYVKDDSYHISAIGNLPLATADKDKAYASMKEQLDIAIAENNKVTIHLNGIDNVINNEWKRLAVDSKMDHSDKVNIVFDLFAIEKEDGTKRIPNFNDNVSVYSDVINVYSADNSGEKGNSEKIVESSKTRDDLKFSEVRPLIDQSDKVVLLWDMVEPSDTNDNDIVKSVDYILSHDKDVALYKNISGGFSSLVGTKLGDKMYTALSDGRLSDVVLDKRRKAETVTVAETSVKEVSIEPKTIVNLADDNLNAEVKEFLQDLEFADVVPEVVINDVSVAVAPEVVINDVPVEVVLETVTNDITPEVVLETVNNDITPVVASEVEIAENETISNKPKLKKTYEEVMAEINSKESNHSEVVIPETVVKEVPAEVVPEAPIDKVSALLAAAKAKNSASEKNSRDDDSNLRNMNDSASQNSTVQTVATNKSNGLEL</sequence>
<feature type="domain" description="RNA polymerase N-terminal" evidence="7">
    <location>
        <begin position="1575"/>
        <end position="1888"/>
    </location>
</feature>
<evidence type="ECO:0000256" key="5">
    <source>
        <dbReference type="ARBA" id="ARBA00023163"/>
    </source>
</evidence>
<evidence type="ECO:0000256" key="1">
    <source>
        <dbReference type="ARBA" id="ARBA00012418"/>
    </source>
</evidence>
<dbReference type="GO" id="GO:0006351">
    <property type="term" value="P:DNA-templated transcription"/>
    <property type="evidence" value="ECO:0007669"/>
    <property type="project" value="InterPro"/>
</dbReference>
<feature type="region of interest" description="Disordered" evidence="6">
    <location>
        <begin position="2825"/>
        <end position="2867"/>
    </location>
</feature>
<organism evidence="8 9">
    <name type="scientific">Pseudolactococcus insecticola</name>
    <dbReference type="NCBI Taxonomy" id="2709158"/>
    <lineage>
        <taxon>Bacteria</taxon>
        <taxon>Bacillati</taxon>
        <taxon>Bacillota</taxon>
        <taxon>Bacilli</taxon>
        <taxon>Lactobacillales</taxon>
        <taxon>Streptococcaceae</taxon>
        <taxon>Pseudolactococcus</taxon>
    </lineage>
</organism>
<keyword evidence="4" id="KW-0548">Nucleotidyltransferase</keyword>
<dbReference type="GO" id="GO:0000428">
    <property type="term" value="C:DNA-directed RNA polymerase complex"/>
    <property type="evidence" value="ECO:0007669"/>
    <property type="project" value="UniProtKB-KW"/>
</dbReference>
<accession>A0A6A0B7A1</accession>
<evidence type="ECO:0000256" key="3">
    <source>
        <dbReference type="ARBA" id="ARBA00022679"/>
    </source>
</evidence>
<keyword evidence="9" id="KW-1185">Reference proteome</keyword>
<keyword evidence="2" id="KW-0240">DNA-directed RNA polymerase</keyword>
<dbReference type="EMBL" id="BLLH01000011">
    <property type="protein sequence ID" value="GFH41240.1"/>
    <property type="molecule type" value="Genomic_DNA"/>
</dbReference>
<gene>
    <name evidence="8" type="ORF">Hs20B_16380</name>
</gene>
<reference evidence="8 9" key="1">
    <citation type="submission" date="2020-02" db="EMBL/GenBank/DDBJ databases">
        <title>Draft genome sequence of Lactococcus sp. Hs20B0-1.</title>
        <authorList>
            <person name="Noda S."/>
            <person name="Yuki M."/>
            <person name="Ohkuma M."/>
        </authorList>
    </citation>
    <scope>NUCLEOTIDE SEQUENCE [LARGE SCALE GENOMIC DNA]</scope>
    <source>
        <strain evidence="8 9">Hs20B0-1</strain>
    </source>
</reference>
<evidence type="ECO:0000313" key="9">
    <source>
        <dbReference type="Proteomes" id="UP000475928"/>
    </source>
</evidence>
<dbReference type="InterPro" id="IPR006592">
    <property type="entry name" value="RNA_pol_N"/>
</dbReference>
<dbReference type="Gene3D" id="2.40.40.20">
    <property type="match status" value="1"/>
</dbReference>
<dbReference type="EC" id="2.7.7.6" evidence="1"/>
<dbReference type="GO" id="GO:0003677">
    <property type="term" value="F:DNA binding"/>
    <property type="evidence" value="ECO:0007669"/>
    <property type="project" value="InterPro"/>
</dbReference>
<evidence type="ECO:0000256" key="6">
    <source>
        <dbReference type="SAM" id="MobiDB-lite"/>
    </source>
</evidence>
<dbReference type="SUPFAM" id="SSF64484">
    <property type="entry name" value="beta and beta-prime subunits of DNA dependent RNA-polymerase"/>
    <property type="match status" value="2"/>
</dbReference>
<evidence type="ECO:0000259" key="7">
    <source>
        <dbReference type="SMART" id="SM00663"/>
    </source>
</evidence>
<protein>
    <recommendedName>
        <fullName evidence="1">DNA-directed RNA polymerase</fullName>
        <ecNumber evidence="1">2.7.7.6</ecNumber>
    </recommendedName>
</protein>
<dbReference type="RefSeq" id="WP_172357513.1">
    <property type="nucleotide sequence ID" value="NZ_BLLH01000011.1"/>
</dbReference>
<dbReference type="SMART" id="SM00663">
    <property type="entry name" value="RPOLA_N"/>
    <property type="match status" value="1"/>
</dbReference>
<dbReference type="Proteomes" id="UP000475928">
    <property type="component" value="Unassembled WGS sequence"/>
</dbReference>
<evidence type="ECO:0000256" key="4">
    <source>
        <dbReference type="ARBA" id="ARBA00022695"/>
    </source>
</evidence>
<comment type="caution">
    <text evidence="8">The sequence shown here is derived from an EMBL/GenBank/DDBJ whole genome shotgun (WGS) entry which is preliminary data.</text>
</comment>
<proteinExistence type="predicted"/>
<evidence type="ECO:0000313" key="8">
    <source>
        <dbReference type="EMBL" id="GFH41240.1"/>
    </source>
</evidence>
<feature type="compositionally biased region" description="Polar residues" evidence="6">
    <location>
        <begin position="2841"/>
        <end position="2867"/>
    </location>
</feature>
<evidence type="ECO:0000256" key="2">
    <source>
        <dbReference type="ARBA" id="ARBA00022478"/>
    </source>
</evidence>
<dbReference type="InterPro" id="IPR037033">
    <property type="entry name" value="DNA-dir_RNAP_su2_hyb_sf"/>
</dbReference>
<dbReference type="Pfam" id="PF00623">
    <property type="entry name" value="RNA_pol_Rpb1_2"/>
    <property type="match status" value="1"/>
</dbReference>